<evidence type="ECO:0000313" key="2">
    <source>
        <dbReference type="Proteomes" id="UP001163046"/>
    </source>
</evidence>
<accession>A0A9W9Z039</accession>
<protein>
    <submittedName>
        <fullName evidence="1">Uncharacterized protein</fullName>
    </submittedName>
</protein>
<proteinExistence type="predicted"/>
<evidence type="ECO:0000313" key="1">
    <source>
        <dbReference type="EMBL" id="KAJ7370734.1"/>
    </source>
</evidence>
<sequence>MEFKQEDVDYKYSCMPVDVREKDYIVCVALEKGDTGATDKSLFIENQMSSAPITYHRMDVLPEAKTCYYTDTVSYADRSVIKFSAKAFVDSSGYLEADDSKKAIQGYVDQMKE</sequence>
<comment type="caution">
    <text evidence="1">The sequence shown here is derived from an EMBL/GenBank/DDBJ whole genome shotgun (WGS) entry which is preliminary data.</text>
</comment>
<keyword evidence="2" id="KW-1185">Reference proteome</keyword>
<dbReference type="EMBL" id="MU826857">
    <property type="protein sequence ID" value="KAJ7370734.1"/>
    <property type="molecule type" value="Genomic_DNA"/>
</dbReference>
<dbReference type="Proteomes" id="UP001163046">
    <property type="component" value="Unassembled WGS sequence"/>
</dbReference>
<reference evidence="1" key="1">
    <citation type="submission" date="2023-01" db="EMBL/GenBank/DDBJ databases">
        <title>Genome assembly of the deep-sea coral Lophelia pertusa.</title>
        <authorList>
            <person name="Herrera S."/>
            <person name="Cordes E."/>
        </authorList>
    </citation>
    <scope>NUCLEOTIDE SEQUENCE</scope>
    <source>
        <strain evidence="1">USNM1676648</strain>
        <tissue evidence="1">Polyp</tissue>
    </source>
</reference>
<gene>
    <name evidence="1" type="ORF">OS493_030154</name>
</gene>
<dbReference type="OrthoDB" id="5969131at2759"/>
<organism evidence="1 2">
    <name type="scientific">Desmophyllum pertusum</name>
    <dbReference type="NCBI Taxonomy" id="174260"/>
    <lineage>
        <taxon>Eukaryota</taxon>
        <taxon>Metazoa</taxon>
        <taxon>Cnidaria</taxon>
        <taxon>Anthozoa</taxon>
        <taxon>Hexacorallia</taxon>
        <taxon>Scleractinia</taxon>
        <taxon>Caryophylliina</taxon>
        <taxon>Caryophylliidae</taxon>
        <taxon>Desmophyllum</taxon>
    </lineage>
</organism>
<name>A0A9W9Z039_9CNID</name>
<dbReference type="AlphaFoldDB" id="A0A9W9Z039"/>